<evidence type="ECO:0000313" key="2">
    <source>
        <dbReference type="Proteomes" id="UP000660024"/>
    </source>
</evidence>
<proteinExistence type="predicted"/>
<dbReference type="EMBL" id="JAEHFY010000010">
    <property type="protein sequence ID" value="MBK0382967.1"/>
    <property type="molecule type" value="Genomic_DNA"/>
</dbReference>
<keyword evidence="2" id="KW-1185">Reference proteome</keyword>
<dbReference type="RefSeq" id="WP_200585777.1">
    <property type="nucleotide sequence ID" value="NZ_JAEHFY010000010.1"/>
</dbReference>
<dbReference type="Proteomes" id="UP000660024">
    <property type="component" value="Unassembled WGS sequence"/>
</dbReference>
<gene>
    <name evidence="1" type="ORF">I5M32_08340</name>
</gene>
<protein>
    <recommendedName>
        <fullName evidence="3">Acyl carrier protein phosphodiesterase</fullName>
    </recommendedName>
</protein>
<sequence>MNFLSHYYFDRHNHNPYEVLGMVLPDLIKNADKSWNIYPEKNSSLFKDEDQKSLLKGWKRHLKVDQLFHGSTFFLHHQHQIKLLIRNAIAGSPVKPFFLGHISLELMLDSLLLTEDLINAQHFYGLINEVNEETLKQFIYQNGIGDTDRFFHFFNIFKKEKYLFSYTNPEKITYALERICKRLWKDPFTEEQKNTLTKSLILYKSKLSEEFLHIFELIDSQLN</sequence>
<evidence type="ECO:0000313" key="1">
    <source>
        <dbReference type="EMBL" id="MBK0382967.1"/>
    </source>
</evidence>
<organism evidence="1 2">
    <name type="scientific">Pedobacter segetis</name>
    <dbReference type="NCBI Taxonomy" id="2793069"/>
    <lineage>
        <taxon>Bacteria</taxon>
        <taxon>Pseudomonadati</taxon>
        <taxon>Bacteroidota</taxon>
        <taxon>Sphingobacteriia</taxon>
        <taxon>Sphingobacteriales</taxon>
        <taxon>Sphingobacteriaceae</taxon>
        <taxon>Pedobacter</taxon>
    </lineage>
</organism>
<reference evidence="1 2" key="1">
    <citation type="submission" date="2020-12" db="EMBL/GenBank/DDBJ databases">
        <title>Bacterial novel species Pedobacter sp. SD-b isolated from soil.</title>
        <authorList>
            <person name="Jung H.-Y."/>
        </authorList>
    </citation>
    <scope>NUCLEOTIDE SEQUENCE [LARGE SCALE GENOMIC DNA]</scope>
    <source>
        <strain evidence="1 2">SD-b</strain>
    </source>
</reference>
<evidence type="ECO:0008006" key="3">
    <source>
        <dbReference type="Google" id="ProtNLM"/>
    </source>
</evidence>
<name>A0ABS1BJE5_9SPHI</name>
<comment type="caution">
    <text evidence="1">The sequence shown here is derived from an EMBL/GenBank/DDBJ whole genome shotgun (WGS) entry which is preliminary data.</text>
</comment>
<accession>A0ABS1BJE5</accession>